<reference evidence="3" key="3">
    <citation type="submission" date="2020-09" db="EMBL/GenBank/DDBJ databases">
        <authorList>
            <person name="Sun Q."/>
            <person name="Zhou Y."/>
        </authorList>
    </citation>
    <scope>NUCLEOTIDE SEQUENCE</scope>
    <source>
        <strain evidence="3">CGMCC 1.14984</strain>
    </source>
</reference>
<evidence type="ECO:0000313" key="3">
    <source>
        <dbReference type="EMBL" id="GGI02249.1"/>
    </source>
</evidence>
<comment type="caution">
    <text evidence="3">The sequence shown here is derived from an EMBL/GenBank/DDBJ whole genome shotgun (WGS) entry which is preliminary data.</text>
</comment>
<dbReference type="AlphaFoldDB" id="A0A8J3A4H6"/>
<keyword evidence="6" id="KW-1185">Reference proteome</keyword>
<evidence type="ECO:0000256" key="1">
    <source>
        <dbReference type="SAM" id="MobiDB-lite"/>
    </source>
</evidence>
<gene>
    <name evidence="4" type="ORF">FF098_017165</name>
    <name evidence="3" type="ORF">GCM10011355_34810</name>
</gene>
<reference evidence="4 6" key="2">
    <citation type="submission" date="2020-02" db="EMBL/GenBank/DDBJ databases">
        <title>Genome sequence of Parvularcula flava strain NH6-79.</title>
        <authorList>
            <person name="Abdul Karim M.H."/>
            <person name="Lam M.Q."/>
            <person name="Chen S.J."/>
            <person name="Yahya A."/>
            <person name="Shahir S."/>
            <person name="Shamsir M.S."/>
            <person name="Chong C.S."/>
        </authorList>
    </citation>
    <scope>NUCLEOTIDE SEQUENCE [LARGE SCALE GENOMIC DNA]</scope>
    <source>
        <strain evidence="4 6">NH6-79</strain>
    </source>
</reference>
<feature type="compositionally biased region" description="Basic and acidic residues" evidence="1">
    <location>
        <begin position="50"/>
        <end position="62"/>
    </location>
</feature>
<dbReference type="Proteomes" id="UP000818603">
    <property type="component" value="Unassembled WGS sequence"/>
</dbReference>
<reference evidence="3" key="1">
    <citation type="journal article" date="2014" name="Int. J. Syst. Evol. Microbiol.">
        <title>Complete genome sequence of Corynebacterium casei LMG S-19264T (=DSM 44701T), isolated from a smear-ripened cheese.</title>
        <authorList>
            <consortium name="US DOE Joint Genome Institute (JGI-PGF)"/>
            <person name="Walter F."/>
            <person name="Albersmeier A."/>
            <person name="Kalinowski J."/>
            <person name="Ruckert C."/>
        </authorList>
    </citation>
    <scope>NUCLEOTIDE SEQUENCE</scope>
    <source>
        <strain evidence="3">CGMCC 1.14984</strain>
    </source>
</reference>
<feature type="region of interest" description="Disordered" evidence="1">
    <location>
        <begin position="50"/>
        <end position="84"/>
    </location>
</feature>
<feature type="transmembrane region" description="Helical" evidence="2">
    <location>
        <begin position="6"/>
        <end position="25"/>
    </location>
</feature>
<accession>A0A8J3A4H6</accession>
<evidence type="ECO:0000313" key="5">
    <source>
        <dbReference type="Proteomes" id="UP000621856"/>
    </source>
</evidence>
<proteinExistence type="predicted"/>
<dbReference type="Proteomes" id="UP000621856">
    <property type="component" value="Unassembled WGS sequence"/>
</dbReference>
<name>A0A8J3A4H6_9PROT</name>
<evidence type="ECO:0000313" key="6">
    <source>
        <dbReference type="Proteomes" id="UP000818603"/>
    </source>
</evidence>
<dbReference type="EMBL" id="VCJR02000007">
    <property type="protein sequence ID" value="NHK29639.1"/>
    <property type="molecule type" value="Genomic_DNA"/>
</dbReference>
<keyword evidence="2" id="KW-0472">Membrane</keyword>
<feature type="compositionally biased region" description="Acidic residues" evidence="1">
    <location>
        <begin position="75"/>
        <end position="84"/>
    </location>
</feature>
<dbReference type="RefSeq" id="WP_155142895.1">
    <property type="nucleotide sequence ID" value="NZ_BMGZ01000006.1"/>
</dbReference>
<dbReference type="EMBL" id="BMGZ01000006">
    <property type="protein sequence ID" value="GGI02249.1"/>
    <property type="molecule type" value="Genomic_DNA"/>
</dbReference>
<keyword evidence="2" id="KW-1133">Transmembrane helix</keyword>
<protein>
    <submittedName>
        <fullName evidence="3">Uncharacterized protein</fullName>
    </submittedName>
</protein>
<keyword evidence="2" id="KW-0812">Transmembrane</keyword>
<evidence type="ECO:0000313" key="4">
    <source>
        <dbReference type="EMBL" id="NHK29639.1"/>
    </source>
</evidence>
<evidence type="ECO:0000256" key="2">
    <source>
        <dbReference type="SAM" id="Phobius"/>
    </source>
</evidence>
<organism evidence="3 5">
    <name type="scientific">Aquisalinus luteolus</name>
    <dbReference type="NCBI Taxonomy" id="1566827"/>
    <lineage>
        <taxon>Bacteria</taxon>
        <taxon>Pseudomonadati</taxon>
        <taxon>Pseudomonadota</taxon>
        <taxon>Alphaproteobacteria</taxon>
        <taxon>Parvularculales</taxon>
        <taxon>Parvularculaceae</taxon>
        <taxon>Aquisalinus</taxon>
    </lineage>
</organism>
<sequence length="84" mass="9474">MIWLGLAFVVMFGVVYAHVFLGLGGSSKKKMQNRMDRRAAKIDYIRLARETDEARRRNRSEAQEPGQQPPNTPQAEDDAEKPAG</sequence>